<dbReference type="InterPro" id="IPR002885">
    <property type="entry name" value="PPR_rpt"/>
</dbReference>
<dbReference type="KEGG" id="nta:107814734"/>
<feature type="repeat" description="PPR" evidence="3">
    <location>
        <begin position="271"/>
        <end position="305"/>
    </location>
</feature>
<name>A0A1S4C3G7_TOBAC</name>
<dbReference type="InterPro" id="IPR011990">
    <property type="entry name" value="TPR-like_helical_dom_sf"/>
</dbReference>
<evidence type="ECO:0000256" key="2">
    <source>
        <dbReference type="ARBA" id="ARBA00022737"/>
    </source>
</evidence>
<feature type="repeat" description="PPR" evidence="3">
    <location>
        <begin position="166"/>
        <end position="200"/>
    </location>
</feature>
<keyword evidence="2" id="KW-0677">Repeat</keyword>
<dbReference type="PANTHER" id="PTHR47936">
    <property type="entry name" value="PPR_LONG DOMAIN-CONTAINING PROTEIN"/>
    <property type="match status" value="1"/>
</dbReference>
<organism evidence="4">
    <name type="scientific">Nicotiana tabacum</name>
    <name type="common">Common tobacco</name>
    <dbReference type="NCBI Taxonomy" id="4097"/>
    <lineage>
        <taxon>Eukaryota</taxon>
        <taxon>Viridiplantae</taxon>
        <taxon>Streptophyta</taxon>
        <taxon>Embryophyta</taxon>
        <taxon>Tracheophyta</taxon>
        <taxon>Spermatophyta</taxon>
        <taxon>Magnoliopsida</taxon>
        <taxon>eudicotyledons</taxon>
        <taxon>Gunneridae</taxon>
        <taxon>Pentapetalae</taxon>
        <taxon>asterids</taxon>
        <taxon>lamiids</taxon>
        <taxon>Solanales</taxon>
        <taxon>Solanaceae</taxon>
        <taxon>Nicotianoideae</taxon>
        <taxon>Nicotianeae</taxon>
        <taxon>Nicotiana</taxon>
    </lineage>
</organism>
<dbReference type="Gene3D" id="1.25.40.10">
    <property type="entry name" value="Tetratricopeptide repeat domain"/>
    <property type="match status" value="3"/>
</dbReference>
<dbReference type="SUPFAM" id="SSF81901">
    <property type="entry name" value="HCP-like"/>
    <property type="match status" value="1"/>
</dbReference>
<sequence length="384" mass="44230">MSTSSPLRRLLAGNNTAPTKIIDITTTKATITSSRPNCRTPQAIVDYFKRSSECPKFRRQRFHYEITVRQLADANHFSGIEDIIEHQKHCPDIRNEYFVARLILLYGKAKMYDNARKLFDEMPQLKCPRTVFSFNALLEACLKSERYDKIGGLFRELPQKLSIEPDLVSYNTAIKALCKAGSLDSAVYFMDEMEKHEIKPNIVTCNTLLNAFHKSKRFSEAENLWAVMEKRHIVPDLYSYNIKLNGLVKANEVSEAIQFFEEIVNKGFKPDTFSYNAMIKMCVAERNLEEAKMWYEKMMQNGCLPDYATFTMLITLACDANNFDVAQHLCKKAIKSFKAIYNCLMQRVVDGLVEHSKIENTKELVKLAKSCKSFQYELSLPLHN</sequence>
<dbReference type="GO" id="GO:0003729">
    <property type="term" value="F:mRNA binding"/>
    <property type="evidence" value="ECO:0000318"/>
    <property type="project" value="GO_Central"/>
</dbReference>
<reference evidence="4" key="1">
    <citation type="submission" date="2025-08" db="UniProtKB">
        <authorList>
            <consortium name="RefSeq"/>
        </authorList>
    </citation>
    <scope>IDENTIFICATION</scope>
</reference>
<gene>
    <name evidence="4" type="primary">LOC107814734</name>
</gene>
<dbReference type="AlphaFoldDB" id="A0A1S4C3G7"/>
<proteinExistence type="inferred from homology"/>
<dbReference type="RefSeq" id="XP_016495670.1">
    <property type="nucleotide sequence ID" value="XM_016640184.1"/>
</dbReference>
<comment type="similarity">
    <text evidence="1">Belongs to the PPR family. P subfamily.</text>
</comment>
<protein>
    <submittedName>
        <fullName evidence="4">Pentatricopeptide repeat-containing protein At3g13160, mitochondrial-like</fullName>
    </submittedName>
</protein>
<dbReference type="OrthoDB" id="185373at2759"/>
<evidence type="ECO:0000256" key="1">
    <source>
        <dbReference type="ARBA" id="ARBA00007626"/>
    </source>
</evidence>
<dbReference type="PaxDb" id="4097-A0A1S4C3G7"/>
<dbReference type="PANTHER" id="PTHR47936:SF5">
    <property type="entry name" value="PENTACOTRIPEPTIDE-REPEAT REGION OF PRORP DOMAIN-CONTAINING PROTEIN"/>
    <property type="match status" value="1"/>
</dbReference>
<dbReference type="PROSITE" id="PS51375">
    <property type="entry name" value="PPR"/>
    <property type="match status" value="4"/>
</dbReference>
<dbReference type="Pfam" id="PF01535">
    <property type="entry name" value="PPR"/>
    <property type="match status" value="1"/>
</dbReference>
<dbReference type="Pfam" id="PF13041">
    <property type="entry name" value="PPR_2"/>
    <property type="match status" value="2"/>
</dbReference>
<accession>A0A1S4C3G7</accession>
<feature type="repeat" description="PPR" evidence="3">
    <location>
        <begin position="201"/>
        <end position="235"/>
    </location>
</feature>
<dbReference type="SMR" id="A0A1S4C3G7"/>
<evidence type="ECO:0000313" key="4">
    <source>
        <dbReference type="RefSeq" id="XP_016495670.1"/>
    </source>
</evidence>
<feature type="repeat" description="PPR" evidence="3">
    <location>
        <begin position="236"/>
        <end position="270"/>
    </location>
</feature>
<dbReference type="Pfam" id="PF13812">
    <property type="entry name" value="PPR_3"/>
    <property type="match status" value="1"/>
</dbReference>
<dbReference type="NCBIfam" id="TIGR00756">
    <property type="entry name" value="PPR"/>
    <property type="match status" value="4"/>
</dbReference>
<evidence type="ECO:0000256" key="3">
    <source>
        <dbReference type="PROSITE-ProRule" id="PRU00708"/>
    </source>
</evidence>
<dbReference type="OMA" id="KMWYEKM"/>